<comment type="caution">
    <text evidence="1">The sequence shown here is derived from an EMBL/GenBank/DDBJ whole genome shotgun (WGS) entry which is preliminary data.</text>
</comment>
<accession>A0ACB9UU57</accession>
<reference evidence="1" key="1">
    <citation type="submission" date="2022-03" db="EMBL/GenBank/DDBJ databases">
        <title>Genomic analyses of argali, domestic sheep and their hybrids provide insights into chromosomal evolution, heterosis and genetic basis of agronomic traits.</title>
        <authorList>
            <person name="Li M."/>
        </authorList>
    </citation>
    <scope>NUCLEOTIDE SEQUENCE</scope>
    <source>
        <strain evidence="1">F1 hybrid</strain>
    </source>
</reference>
<keyword evidence="2" id="KW-1185">Reference proteome</keyword>
<protein>
    <submittedName>
        <fullName evidence="1">Uncharacterized protein</fullName>
    </submittedName>
</protein>
<dbReference type="EMBL" id="CM043036">
    <property type="protein sequence ID" value="KAI4581038.1"/>
    <property type="molecule type" value="Genomic_DNA"/>
</dbReference>
<sequence>MVEFAPLFVPLERRLQTFAVLQLIFSYLALPTAHEPSEIKLDNFNVWMLQEAVCLEDTDGDAHTSGSQLVKTAELDPSRNYLAGFHPHGIGVIGAFTNLCMEGMGFSSVFPGICSHLMMLNMWFCFPFFRDYIVSMGLVSADKESAAPILSRKGGGNLLSIVVGGIQEALAARPGAYKLVLQNRKGFIRLALIHGVALVPIFSFGENDIFDQVENSPGSWLHWFQDRLLKTMRFSIPLFYGHGVFQYSVGFYALLLAYHHRGGDIEEISTESQNRDQGGHEVQPRFTRLPSLQLVKTAELDPSRNYFTAYHPHGIMGIGTVTNLCTEGTGFSLIFPGIRPHLMTLNMFFQVLLVRDYIMLGGLLFTRFWFFSILYAIWLYSDQNKPWQGGRHSEIVRHWVIWKHMKDYFPVSLVKTAELDPSRNYLAGFHPHGVLSIGVFTNLCSESTGFFSVFPGIQPHVTTINIFFWIPFFRDYIMKGGLVPVDKKSVAHILSRKGSGNLVVITVGGIKEALKTRPGANKLVLRNRKGFVRLALMHGADLVPIFSFGDNDLFVHPKKSPGFWWKWFIDQLYKKTGVALPLFYGRGVFQYSFGFIPYRRPITTVVGKPIEVQKTPHPSQQEVDRLHQRYMNELENLFEAHKLKYNVPKDQHLEFY</sequence>
<evidence type="ECO:0000313" key="2">
    <source>
        <dbReference type="Proteomes" id="UP001057279"/>
    </source>
</evidence>
<gene>
    <name evidence="1" type="ORF">MJG53_010580</name>
</gene>
<proteinExistence type="predicted"/>
<organism evidence="1 2">
    <name type="scientific">Ovis ammon polii x Ovis aries</name>
    <dbReference type="NCBI Taxonomy" id="2918886"/>
    <lineage>
        <taxon>Eukaryota</taxon>
        <taxon>Metazoa</taxon>
        <taxon>Chordata</taxon>
        <taxon>Craniata</taxon>
        <taxon>Vertebrata</taxon>
        <taxon>Euteleostomi</taxon>
        <taxon>Mammalia</taxon>
        <taxon>Eutheria</taxon>
        <taxon>Laurasiatheria</taxon>
        <taxon>Artiodactyla</taxon>
        <taxon>Ruminantia</taxon>
        <taxon>Pecora</taxon>
        <taxon>Bovidae</taxon>
        <taxon>Caprinae</taxon>
        <taxon>Ovis</taxon>
    </lineage>
</organism>
<evidence type="ECO:0000313" key="1">
    <source>
        <dbReference type="EMBL" id="KAI4581038.1"/>
    </source>
</evidence>
<dbReference type="Proteomes" id="UP001057279">
    <property type="component" value="Linkage Group LG11"/>
</dbReference>
<name>A0ACB9UU57_9CETA</name>